<sequence length="104" mass="11963">MKSKGMWPNITTYVTLTEAMYATQIMQEGEKLLKDIEDKGLIPSDNHPGSLERRMEEAVKRLNMIRNCRKGIRIKNEADVLPVDHESMPKIDIGISLSMRRDFS</sequence>
<organism evidence="1">
    <name type="scientific">Arundo donax</name>
    <name type="common">Giant reed</name>
    <name type="synonym">Donax arundinaceus</name>
    <dbReference type="NCBI Taxonomy" id="35708"/>
    <lineage>
        <taxon>Eukaryota</taxon>
        <taxon>Viridiplantae</taxon>
        <taxon>Streptophyta</taxon>
        <taxon>Embryophyta</taxon>
        <taxon>Tracheophyta</taxon>
        <taxon>Spermatophyta</taxon>
        <taxon>Magnoliopsida</taxon>
        <taxon>Liliopsida</taxon>
        <taxon>Poales</taxon>
        <taxon>Poaceae</taxon>
        <taxon>PACMAD clade</taxon>
        <taxon>Arundinoideae</taxon>
        <taxon>Arundineae</taxon>
        <taxon>Arundo</taxon>
    </lineage>
</organism>
<evidence type="ECO:0000313" key="1">
    <source>
        <dbReference type="EMBL" id="JAD87970.1"/>
    </source>
</evidence>
<name>A0A0A9DQM7_ARUDO</name>
<accession>A0A0A9DQM7</accession>
<reference evidence="1" key="2">
    <citation type="journal article" date="2015" name="Data Brief">
        <title>Shoot transcriptome of the giant reed, Arundo donax.</title>
        <authorList>
            <person name="Barrero R.A."/>
            <person name="Guerrero F.D."/>
            <person name="Moolhuijzen P."/>
            <person name="Goolsby J.A."/>
            <person name="Tidwell J."/>
            <person name="Bellgard S.E."/>
            <person name="Bellgard M.I."/>
        </authorList>
    </citation>
    <scope>NUCLEOTIDE SEQUENCE</scope>
    <source>
        <tissue evidence="1">Shoot tissue taken approximately 20 cm above the soil surface</tissue>
    </source>
</reference>
<proteinExistence type="predicted"/>
<dbReference type="EMBL" id="GBRH01209925">
    <property type="protein sequence ID" value="JAD87970.1"/>
    <property type="molecule type" value="Transcribed_RNA"/>
</dbReference>
<protein>
    <submittedName>
        <fullName evidence="1">Uncharacterized protein</fullName>
    </submittedName>
</protein>
<dbReference type="AlphaFoldDB" id="A0A0A9DQM7"/>
<reference evidence="1" key="1">
    <citation type="submission" date="2014-09" db="EMBL/GenBank/DDBJ databases">
        <authorList>
            <person name="Magalhaes I.L.F."/>
            <person name="Oliveira U."/>
            <person name="Santos F.R."/>
            <person name="Vidigal T.H.D.A."/>
            <person name="Brescovit A.D."/>
            <person name="Santos A.J."/>
        </authorList>
    </citation>
    <scope>NUCLEOTIDE SEQUENCE</scope>
    <source>
        <tissue evidence="1">Shoot tissue taken approximately 20 cm above the soil surface</tissue>
    </source>
</reference>